<dbReference type="GO" id="GO:0052689">
    <property type="term" value="F:carboxylic ester hydrolase activity"/>
    <property type="evidence" value="ECO:0007669"/>
    <property type="project" value="UniProtKB-KW"/>
</dbReference>
<evidence type="ECO:0000259" key="11">
    <source>
        <dbReference type="Pfam" id="PF02230"/>
    </source>
</evidence>
<dbReference type="GO" id="GO:0005737">
    <property type="term" value="C:cytoplasm"/>
    <property type="evidence" value="ECO:0007669"/>
    <property type="project" value="TreeGrafter"/>
</dbReference>
<evidence type="ECO:0000256" key="2">
    <source>
        <dbReference type="ARBA" id="ARBA00012423"/>
    </source>
</evidence>
<dbReference type="EMBL" id="LFZN01000115">
    <property type="protein sequence ID" value="KXS98372.1"/>
    <property type="molecule type" value="Genomic_DNA"/>
</dbReference>
<dbReference type="STRING" id="321146.A0A139H7H8"/>
<dbReference type="GO" id="GO:0006631">
    <property type="term" value="P:fatty acid metabolic process"/>
    <property type="evidence" value="ECO:0007669"/>
    <property type="project" value="UniProtKB-KW"/>
</dbReference>
<feature type="domain" description="Phospholipase/carboxylesterase/thioesterase" evidence="11">
    <location>
        <begin position="36"/>
        <end position="258"/>
    </location>
</feature>
<reference evidence="12 13" key="1">
    <citation type="submission" date="2015-07" db="EMBL/GenBank/DDBJ databases">
        <title>Comparative genomics of the Sigatoka disease complex on banana suggests a link between parallel evolutionary changes in Pseudocercospora fijiensis and Pseudocercospora eumusae and increased virulence on the banana host.</title>
        <authorList>
            <person name="Chang T.-C."/>
            <person name="Salvucci A."/>
            <person name="Crous P.W."/>
            <person name="Stergiopoulos I."/>
        </authorList>
    </citation>
    <scope>NUCLEOTIDE SEQUENCE [LARGE SCALE GENOMIC DNA]</scope>
    <source>
        <strain evidence="12 13">CBS 114824</strain>
    </source>
</reference>
<evidence type="ECO:0000256" key="5">
    <source>
        <dbReference type="ARBA" id="ARBA00022801"/>
    </source>
</evidence>
<dbReference type="Gene3D" id="3.40.50.1820">
    <property type="entry name" value="alpha/beta hydrolase"/>
    <property type="match status" value="1"/>
</dbReference>
<evidence type="ECO:0000256" key="9">
    <source>
        <dbReference type="ARBA" id="ARBA00047337"/>
    </source>
</evidence>
<dbReference type="InterPro" id="IPR050565">
    <property type="entry name" value="LYPA1-2/EST-like"/>
</dbReference>
<evidence type="ECO:0000256" key="7">
    <source>
        <dbReference type="ARBA" id="ARBA00029392"/>
    </source>
</evidence>
<dbReference type="EC" id="3.1.2.22" evidence="2"/>
<protein>
    <recommendedName>
        <fullName evidence="3">Acyl-protein thioesterase 1</fullName>
        <ecNumber evidence="2">3.1.2.22</ecNumber>
    </recommendedName>
    <alternativeName>
        <fullName evidence="8">Palmitoyl-protein hydrolase</fullName>
    </alternativeName>
</protein>
<dbReference type="PANTHER" id="PTHR10655:SF17">
    <property type="entry name" value="LYSOPHOSPHOLIPASE-LIKE PROTEIN 1"/>
    <property type="match status" value="1"/>
</dbReference>
<organism evidence="12 13">
    <name type="scientific">Pseudocercospora eumusae</name>
    <dbReference type="NCBI Taxonomy" id="321146"/>
    <lineage>
        <taxon>Eukaryota</taxon>
        <taxon>Fungi</taxon>
        <taxon>Dikarya</taxon>
        <taxon>Ascomycota</taxon>
        <taxon>Pezizomycotina</taxon>
        <taxon>Dothideomycetes</taxon>
        <taxon>Dothideomycetidae</taxon>
        <taxon>Mycosphaerellales</taxon>
        <taxon>Mycosphaerellaceae</taxon>
        <taxon>Pseudocercospora</taxon>
    </lineage>
</organism>
<evidence type="ECO:0000256" key="10">
    <source>
        <dbReference type="SAM" id="MobiDB-lite"/>
    </source>
</evidence>
<evidence type="ECO:0000256" key="4">
    <source>
        <dbReference type="ARBA" id="ARBA00022487"/>
    </source>
</evidence>
<comment type="catalytic activity">
    <reaction evidence="9">
        <text>S-hexadecanoyl-L-cysteinyl-[protein] + H2O = L-cysteinyl-[protein] + hexadecanoate + H(+)</text>
        <dbReference type="Rhea" id="RHEA:19233"/>
        <dbReference type="Rhea" id="RHEA-COMP:10131"/>
        <dbReference type="Rhea" id="RHEA-COMP:11032"/>
        <dbReference type="ChEBI" id="CHEBI:7896"/>
        <dbReference type="ChEBI" id="CHEBI:15377"/>
        <dbReference type="ChEBI" id="CHEBI:15378"/>
        <dbReference type="ChEBI" id="CHEBI:29950"/>
        <dbReference type="ChEBI" id="CHEBI:74151"/>
        <dbReference type="EC" id="3.1.2.22"/>
    </reaction>
</comment>
<evidence type="ECO:0000256" key="8">
    <source>
        <dbReference type="ARBA" id="ARBA00031195"/>
    </source>
</evidence>
<feature type="region of interest" description="Disordered" evidence="10">
    <location>
        <begin position="1"/>
        <end position="33"/>
    </location>
</feature>
<gene>
    <name evidence="12" type="ORF">AC578_4668</name>
</gene>
<evidence type="ECO:0000313" key="12">
    <source>
        <dbReference type="EMBL" id="KXS98372.1"/>
    </source>
</evidence>
<keyword evidence="4" id="KW-0719">Serine esterase</keyword>
<dbReference type="Proteomes" id="UP000070133">
    <property type="component" value="Unassembled WGS sequence"/>
</dbReference>
<dbReference type="AlphaFoldDB" id="A0A139H7H8"/>
<accession>A0A139H7H8</accession>
<proteinExistence type="inferred from homology"/>
<comment type="caution">
    <text evidence="12">The sequence shown here is derived from an EMBL/GenBank/DDBJ whole genome shotgun (WGS) entry which is preliminary data.</text>
</comment>
<dbReference type="InterPro" id="IPR029058">
    <property type="entry name" value="AB_hydrolase_fold"/>
</dbReference>
<keyword evidence="6" id="KW-0276">Fatty acid metabolism</keyword>
<dbReference type="InterPro" id="IPR003140">
    <property type="entry name" value="PLipase/COase/thioEstase"/>
</dbReference>
<evidence type="ECO:0000256" key="6">
    <source>
        <dbReference type="ARBA" id="ARBA00022832"/>
    </source>
</evidence>
<name>A0A139H7H8_9PEZI</name>
<dbReference type="SUPFAM" id="SSF53474">
    <property type="entry name" value="alpha/beta-Hydrolases"/>
    <property type="match status" value="1"/>
</dbReference>
<comment type="similarity">
    <text evidence="1">Belongs to the AB hydrolase superfamily. AB hydrolase 2 family.</text>
</comment>
<dbReference type="GO" id="GO:0008474">
    <property type="term" value="F:palmitoyl-(protein) hydrolase activity"/>
    <property type="evidence" value="ECO:0007669"/>
    <property type="project" value="UniProtKB-EC"/>
</dbReference>
<keyword evidence="13" id="KW-1185">Reference proteome</keyword>
<dbReference type="Pfam" id="PF02230">
    <property type="entry name" value="Abhydrolase_2"/>
    <property type="match status" value="1"/>
</dbReference>
<evidence type="ECO:0000313" key="13">
    <source>
        <dbReference type="Proteomes" id="UP000070133"/>
    </source>
</evidence>
<evidence type="ECO:0000256" key="3">
    <source>
        <dbReference type="ARBA" id="ARBA00014923"/>
    </source>
</evidence>
<sequence length="376" mass="41635">MADAPIAPIKRRMTLPSQPQREDPIYKPAESPPQDPAHQAVFIFVHGLGDSADGLEDVADQFQNNHKLPYMHWILPNAMESREAMTTAWYTPNSFSAFPPDRPELAPEEDEIGLMKSIGYIESLIDACRNKGIPSQRIILGGFSQGCALSLLLDLTSKKYAGRLGGIVGLMGYLPLANARRIEDLRSHAGLPPNHGSVPIFLARGQKDQMIPKSVWNQSLKKLQELGVHESDLEVREYEGLGHSLNGPVLRDVCSFIERIVGTRCRFAVRLLLPLDILGRPAKPALDFVFSSSSAPKDITTVDIIESDSASIPGTRNLIYLGEDDGYADSIMDSDALGTLEMQIRRDTNDYEHYLDMIKLGGRGMGTRDYVPRPLR</sequence>
<dbReference type="PANTHER" id="PTHR10655">
    <property type="entry name" value="LYSOPHOSPHOLIPASE-RELATED"/>
    <property type="match status" value="1"/>
</dbReference>
<comment type="function">
    <text evidence="7">Hydrolyzes fatty acids from S-acylated cysteine residues in proteins with a strong preference for palmitoylated G-alpha proteins over other acyl substrates. Mediates the deacylation of G-alpha proteins such as GPA1 in vivo, but has weak or no activity toward palmitoylated Ras proteins. Has weak lysophospholipase activity in vitro; however such activity may not exist in vivo.</text>
</comment>
<keyword evidence="6" id="KW-0443">Lipid metabolism</keyword>
<evidence type="ECO:0000256" key="1">
    <source>
        <dbReference type="ARBA" id="ARBA00006499"/>
    </source>
</evidence>
<keyword evidence="5" id="KW-0378">Hydrolase</keyword>
<dbReference type="OrthoDB" id="2418081at2759"/>